<accession>A0A0D7CBS1</accession>
<protein>
    <submittedName>
        <fullName evidence="2">Uncharacterized protein</fullName>
    </submittedName>
</protein>
<dbReference type="EMBL" id="JRKI01000062">
    <property type="protein sequence ID" value="KIZ13698.1"/>
    <property type="molecule type" value="Genomic_DNA"/>
</dbReference>
<dbReference type="RefSeq" id="WP_030063816.1">
    <property type="nucleotide sequence ID" value="NZ_JRKI01000062.1"/>
</dbReference>
<feature type="coiled-coil region" evidence="1">
    <location>
        <begin position="11"/>
        <end position="53"/>
    </location>
</feature>
<reference evidence="2 3" key="1">
    <citation type="submission" date="2014-09" db="EMBL/GenBank/DDBJ databases">
        <title>Draft genome sequence of Streptomyces natalensis ATCC 27448, producer of the antifungal pimaricin.</title>
        <authorList>
            <person name="Mendes M.V."/>
            <person name="Beites T."/>
            <person name="Pires S."/>
            <person name="Santos C.L."/>
            <person name="Moradas-Ferreira P."/>
        </authorList>
    </citation>
    <scope>NUCLEOTIDE SEQUENCE [LARGE SCALE GENOMIC DNA]</scope>
    <source>
        <strain evidence="2 3">ATCC 27448</strain>
    </source>
</reference>
<proteinExistence type="predicted"/>
<organism evidence="2 3">
    <name type="scientific">Streptomyces natalensis ATCC 27448</name>
    <dbReference type="NCBI Taxonomy" id="1240678"/>
    <lineage>
        <taxon>Bacteria</taxon>
        <taxon>Bacillati</taxon>
        <taxon>Actinomycetota</taxon>
        <taxon>Actinomycetes</taxon>
        <taxon>Kitasatosporales</taxon>
        <taxon>Streptomycetaceae</taxon>
        <taxon>Streptomyces</taxon>
    </lineage>
</organism>
<dbReference type="Proteomes" id="UP000032458">
    <property type="component" value="Unassembled WGS sequence"/>
</dbReference>
<dbReference type="PATRIC" id="fig|1240678.4.peg.7985"/>
<evidence type="ECO:0000256" key="1">
    <source>
        <dbReference type="SAM" id="Coils"/>
    </source>
</evidence>
<dbReference type="AlphaFoldDB" id="A0A0D7CBS1"/>
<comment type="caution">
    <text evidence="2">The sequence shown here is derived from an EMBL/GenBank/DDBJ whole genome shotgun (WGS) entry which is preliminary data.</text>
</comment>
<name>A0A0D7CBS1_9ACTN</name>
<gene>
    <name evidence="2" type="ORF">SNA_37470</name>
</gene>
<keyword evidence="3" id="KW-1185">Reference proteome</keyword>
<sequence>MFGRKTDTQAIAEYQAAKRALEDNQRQEKKAGIREESDTYLELNARVAETEKNVPWYRR</sequence>
<keyword evidence="1" id="KW-0175">Coiled coil</keyword>
<evidence type="ECO:0000313" key="3">
    <source>
        <dbReference type="Proteomes" id="UP000032458"/>
    </source>
</evidence>
<evidence type="ECO:0000313" key="2">
    <source>
        <dbReference type="EMBL" id="KIZ13698.1"/>
    </source>
</evidence>